<dbReference type="Proteomes" id="UP000488956">
    <property type="component" value="Unassembled WGS sequence"/>
</dbReference>
<protein>
    <submittedName>
        <fullName evidence="1">Uncharacterized protein</fullName>
    </submittedName>
</protein>
<reference evidence="1 2" key="1">
    <citation type="submission" date="2018-09" db="EMBL/GenBank/DDBJ databases">
        <title>Genomic investigation of the strawberry pathogen Phytophthora fragariae indicates pathogenicity is determined by transcriptional variation in three key races.</title>
        <authorList>
            <person name="Adams T.M."/>
            <person name="Armitage A.D."/>
            <person name="Sobczyk M.K."/>
            <person name="Bates H.J."/>
            <person name="Dunwell J.M."/>
            <person name="Nellist C.F."/>
            <person name="Harrison R.J."/>
        </authorList>
    </citation>
    <scope>NUCLEOTIDE SEQUENCE [LARGE SCALE GENOMIC DNA]</scope>
    <source>
        <strain evidence="1 2">ONT-3</strain>
    </source>
</reference>
<proteinExistence type="predicted"/>
<comment type="caution">
    <text evidence="1">The sequence shown here is derived from an EMBL/GenBank/DDBJ whole genome shotgun (WGS) entry which is preliminary data.</text>
</comment>
<dbReference type="EMBL" id="QXFX01009808">
    <property type="protein sequence ID" value="KAE9054311.1"/>
    <property type="molecule type" value="Genomic_DNA"/>
</dbReference>
<sequence>MWFWARSRQNAFCANDNFLRPGEAVSELCSPNSKMDTCSESKHVTIFPRHAHFTGLAPLQVSELHSSSR</sequence>
<organism evidence="1 2">
    <name type="scientific">Phytophthora fragariae</name>
    <dbReference type="NCBI Taxonomy" id="53985"/>
    <lineage>
        <taxon>Eukaryota</taxon>
        <taxon>Sar</taxon>
        <taxon>Stramenopiles</taxon>
        <taxon>Oomycota</taxon>
        <taxon>Peronosporomycetes</taxon>
        <taxon>Peronosporales</taxon>
        <taxon>Peronosporaceae</taxon>
        <taxon>Phytophthora</taxon>
    </lineage>
</organism>
<gene>
    <name evidence="1" type="ORF">PF010_g32590</name>
</gene>
<evidence type="ECO:0000313" key="2">
    <source>
        <dbReference type="Proteomes" id="UP000488956"/>
    </source>
</evidence>
<dbReference type="AlphaFoldDB" id="A0A6G0JEY4"/>
<evidence type="ECO:0000313" key="1">
    <source>
        <dbReference type="EMBL" id="KAE9054311.1"/>
    </source>
</evidence>
<accession>A0A6G0JEY4</accession>
<name>A0A6G0JEY4_9STRA</name>